<dbReference type="SMART" id="SM01060">
    <property type="entry name" value="Catalase"/>
    <property type="match status" value="1"/>
</dbReference>
<dbReference type="SUPFAM" id="SSF56634">
    <property type="entry name" value="Heme-dependent catalase-like"/>
    <property type="match status" value="1"/>
</dbReference>
<keyword evidence="3 8" id="KW-0349">Heme</keyword>
<dbReference type="GO" id="GO:0005777">
    <property type="term" value="C:peroxisome"/>
    <property type="evidence" value="ECO:0007669"/>
    <property type="project" value="TreeGrafter"/>
</dbReference>
<evidence type="ECO:0000256" key="7">
    <source>
        <dbReference type="ARBA" id="ARBA00023324"/>
    </source>
</evidence>
<reference evidence="10 11" key="1">
    <citation type="journal article" date="2018" name="Mol. Biol. Evol.">
        <title>Broad Genomic Sampling Reveals a Smut Pathogenic Ancestry of the Fungal Clade Ustilaginomycotina.</title>
        <authorList>
            <person name="Kijpornyongpan T."/>
            <person name="Mondo S.J."/>
            <person name="Barry K."/>
            <person name="Sandor L."/>
            <person name="Lee J."/>
            <person name="Lipzen A."/>
            <person name="Pangilinan J."/>
            <person name="LaButti K."/>
            <person name="Hainaut M."/>
            <person name="Henrissat B."/>
            <person name="Grigoriev I.V."/>
            <person name="Spatafora J.W."/>
            <person name="Aime M.C."/>
        </authorList>
    </citation>
    <scope>NUCLEOTIDE SEQUENCE [LARGE SCALE GENOMIC DNA]</scope>
    <source>
        <strain evidence="10 11">MCA 4198</strain>
    </source>
</reference>
<dbReference type="EMBL" id="KZ819640">
    <property type="protein sequence ID" value="PWN87377.1"/>
    <property type="molecule type" value="Genomic_DNA"/>
</dbReference>
<dbReference type="STRING" id="215250.A0A316YD76"/>
<dbReference type="InterPro" id="IPR018028">
    <property type="entry name" value="Catalase"/>
</dbReference>
<dbReference type="InterPro" id="IPR010582">
    <property type="entry name" value="Catalase_immune_responsive"/>
</dbReference>
<evidence type="ECO:0000256" key="2">
    <source>
        <dbReference type="ARBA" id="ARBA00022559"/>
    </source>
</evidence>
<evidence type="ECO:0000313" key="11">
    <source>
        <dbReference type="Proteomes" id="UP000245768"/>
    </source>
</evidence>
<keyword evidence="6 8" id="KW-0408">Iron</keyword>
<gene>
    <name evidence="10" type="ORF">FA10DRAFT_269332</name>
</gene>
<dbReference type="Proteomes" id="UP000245768">
    <property type="component" value="Unassembled WGS sequence"/>
</dbReference>
<dbReference type="OrthoDB" id="6880011at2759"/>
<keyword evidence="2" id="KW-0575">Peroxidase</keyword>
<evidence type="ECO:0000256" key="5">
    <source>
        <dbReference type="ARBA" id="ARBA00023002"/>
    </source>
</evidence>
<evidence type="ECO:0000313" key="10">
    <source>
        <dbReference type="EMBL" id="PWN87377.1"/>
    </source>
</evidence>
<dbReference type="GO" id="GO:0042744">
    <property type="term" value="P:hydrogen peroxide catabolic process"/>
    <property type="evidence" value="ECO:0007669"/>
    <property type="project" value="UniProtKB-KW"/>
</dbReference>
<feature type="binding site" description="axial binding residue" evidence="8">
    <location>
        <position position="352"/>
    </location>
    <ligand>
        <name>heme</name>
        <dbReference type="ChEBI" id="CHEBI:30413"/>
    </ligand>
    <ligandPart>
        <name>Fe</name>
        <dbReference type="ChEBI" id="CHEBI:18248"/>
    </ligandPart>
</feature>
<keyword evidence="11" id="KW-1185">Reference proteome</keyword>
<dbReference type="InterPro" id="IPR011614">
    <property type="entry name" value="Catalase_core"/>
</dbReference>
<dbReference type="InterPro" id="IPR020835">
    <property type="entry name" value="Catalase_sf"/>
</dbReference>
<dbReference type="GO" id="GO:0005739">
    <property type="term" value="C:mitochondrion"/>
    <property type="evidence" value="ECO:0007669"/>
    <property type="project" value="TreeGrafter"/>
</dbReference>
<dbReference type="InterPro" id="IPR024711">
    <property type="entry name" value="Catalase_clade1/3"/>
</dbReference>
<dbReference type="PIRSF" id="PIRSF038928">
    <property type="entry name" value="Catalase_clade1-3"/>
    <property type="match status" value="1"/>
</dbReference>
<name>A0A316YD76_9BASI</name>
<organism evidence="10 11">
    <name type="scientific">Acaromyces ingoldii</name>
    <dbReference type="NCBI Taxonomy" id="215250"/>
    <lineage>
        <taxon>Eukaryota</taxon>
        <taxon>Fungi</taxon>
        <taxon>Dikarya</taxon>
        <taxon>Basidiomycota</taxon>
        <taxon>Ustilaginomycotina</taxon>
        <taxon>Exobasidiomycetes</taxon>
        <taxon>Exobasidiales</taxon>
        <taxon>Cryptobasidiaceae</taxon>
        <taxon>Acaromyces</taxon>
    </lineage>
</organism>
<dbReference type="PROSITE" id="PS00438">
    <property type="entry name" value="CATALASE_2"/>
    <property type="match status" value="1"/>
</dbReference>
<dbReference type="InParanoid" id="A0A316YD76"/>
<comment type="cofactor">
    <cofactor evidence="8">
        <name>heme</name>
        <dbReference type="ChEBI" id="CHEBI:30413"/>
    </cofactor>
</comment>
<evidence type="ECO:0000256" key="3">
    <source>
        <dbReference type="ARBA" id="ARBA00022617"/>
    </source>
</evidence>
<dbReference type="GO" id="GO:0004096">
    <property type="term" value="F:catalase activity"/>
    <property type="evidence" value="ECO:0007669"/>
    <property type="project" value="UniProtKB-EC"/>
</dbReference>
<dbReference type="GeneID" id="37044623"/>
<dbReference type="PRINTS" id="PR00067">
    <property type="entry name" value="CATALASE"/>
</dbReference>
<dbReference type="Pfam" id="PF00199">
    <property type="entry name" value="Catalase"/>
    <property type="match status" value="1"/>
</dbReference>
<feature type="domain" description="Catalase core" evidence="9">
    <location>
        <begin position="22"/>
        <end position="406"/>
    </location>
</feature>
<evidence type="ECO:0000259" key="9">
    <source>
        <dbReference type="SMART" id="SM01060"/>
    </source>
</evidence>
<evidence type="ECO:0000256" key="1">
    <source>
        <dbReference type="ARBA" id="ARBA00005329"/>
    </source>
</evidence>
<proteinExistence type="inferred from homology"/>
<evidence type="ECO:0000256" key="8">
    <source>
        <dbReference type="PIRSR" id="PIRSR038928-2"/>
    </source>
</evidence>
<dbReference type="RefSeq" id="XP_025374575.1">
    <property type="nucleotide sequence ID" value="XM_025522707.1"/>
</dbReference>
<comment type="similarity">
    <text evidence="1">Belongs to the catalase family.</text>
</comment>
<protein>
    <submittedName>
        <fullName evidence="10">Catalase</fullName>
    </submittedName>
</protein>
<dbReference type="Pfam" id="PF06628">
    <property type="entry name" value="Catalase-rel"/>
    <property type="match status" value="1"/>
</dbReference>
<dbReference type="InterPro" id="IPR024708">
    <property type="entry name" value="Catalase_AS"/>
</dbReference>
<dbReference type="GO" id="GO:0020037">
    <property type="term" value="F:heme binding"/>
    <property type="evidence" value="ECO:0007669"/>
    <property type="project" value="InterPro"/>
</dbReference>
<accession>A0A316YD76</accession>
<keyword evidence="4 8" id="KW-0479">Metal-binding</keyword>
<dbReference type="PANTHER" id="PTHR11465:SF62">
    <property type="entry name" value="CATALASE T"/>
    <property type="match status" value="1"/>
</dbReference>
<dbReference type="PROSITE" id="PS51402">
    <property type="entry name" value="CATALASE_3"/>
    <property type="match status" value="1"/>
</dbReference>
<dbReference type="GO" id="GO:0042542">
    <property type="term" value="P:response to hydrogen peroxide"/>
    <property type="evidence" value="ECO:0007669"/>
    <property type="project" value="TreeGrafter"/>
</dbReference>
<keyword evidence="5" id="KW-0560">Oxidoreductase</keyword>
<evidence type="ECO:0000256" key="4">
    <source>
        <dbReference type="ARBA" id="ARBA00022723"/>
    </source>
</evidence>
<dbReference type="PANTHER" id="PTHR11465">
    <property type="entry name" value="CATALASE"/>
    <property type="match status" value="1"/>
</dbReference>
<evidence type="ECO:0000256" key="6">
    <source>
        <dbReference type="ARBA" id="ARBA00023004"/>
    </source>
</evidence>
<dbReference type="Gene3D" id="2.40.180.10">
    <property type="entry name" value="Catalase core domain"/>
    <property type="match status" value="1"/>
</dbReference>
<dbReference type="AlphaFoldDB" id="A0A316YD76"/>
<dbReference type="GO" id="GO:0046872">
    <property type="term" value="F:metal ion binding"/>
    <property type="evidence" value="ECO:0007669"/>
    <property type="project" value="UniProtKB-KW"/>
</dbReference>
<keyword evidence="7" id="KW-0376">Hydrogen peroxide</keyword>
<sequence>MSPPHLSRFEPPNPDDLGGIYANVNGAPVPNPSAYQRIGPSGPVLLQDTHLIELLSHFNRERIPERTVHSKGSGAHGVFRCSKSISDISMAKIFGTVGKECPLTVRFSTVGGEAGSSDLARSPRGFSIKLKTEEGNLDWVFLNSPVFFIRDPPKFVYINHVTKRDPMTNLTIDDDSTMLWDFFGQNPETNHQVVHLFGDRGIPQGWRHMNGYSCHTYKFYTADGRWRYVQIHMKSKQGVKTFTSQEAASLSPDWAQNDLFQAISRGDFPKWEIGYQSMTQEEALSSGINVFDMTKTWPHAKYPITWFGEMELNKNATNYFAEVEQAAFAPSNLISGWAPSADPVLQARLFGYPDAARYRLGVNWQQIPVNRPMVPYGFDNFHRDGAGVMDDQGARPNYPGDVAPLTYAAPPADFSKIYSDYTGSAVNAISTVTSDDFKEARNLYRNIMQPDARERLVNNVASSMKKVRKREQEKVWTKAMAVWKQVDDELAQKILKQLA</sequence>